<dbReference type="Pfam" id="PF04247">
    <property type="entry name" value="SirB"/>
    <property type="match status" value="1"/>
</dbReference>
<keyword evidence="1" id="KW-1133">Transmembrane helix</keyword>
<evidence type="ECO:0000313" key="3">
    <source>
        <dbReference type="Proteomes" id="UP000186819"/>
    </source>
</evidence>
<evidence type="ECO:0000313" key="2">
    <source>
        <dbReference type="EMBL" id="SIQ28108.1"/>
    </source>
</evidence>
<sequence length="132" mass="14409">MYLAIKHLHILCAALSISGFVLQGVWMMRRSPLLDHRVTRTLPHVIDTVFLGSAIMLATMSGQYPFVAPWVTAKVVALVVYILLGATALRWGRTMRVRVLALLAAVLTFSWIVSVALSKNPAGFLAFAGVFG</sequence>
<dbReference type="PANTHER" id="PTHR39594:SF1">
    <property type="entry name" value="PROTEIN YCHQ"/>
    <property type="match status" value="1"/>
</dbReference>
<dbReference type="STRING" id="34027.SAMN05421829_103242"/>
<organism evidence="2 3">
    <name type="scientific">Aromatoleum tolulyticum</name>
    <dbReference type="NCBI Taxonomy" id="34027"/>
    <lineage>
        <taxon>Bacteria</taxon>
        <taxon>Pseudomonadati</taxon>
        <taxon>Pseudomonadota</taxon>
        <taxon>Betaproteobacteria</taxon>
        <taxon>Rhodocyclales</taxon>
        <taxon>Rhodocyclaceae</taxon>
        <taxon>Aromatoleum</taxon>
    </lineage>
</organism>
<protein>
    <submittedName>
        <fullName evidence="2">Uncharacterized membrane protein SirB2</fullName>
    </submittedName>
</protein>
<dbReference type="GO" id="GO:0005886">
    <property type="term" value="C:plasma membrane"/>
    <property type="evidence" value="ECO:0007669"/>
    <property type="project" value="TreeGrafter"/>
</dbReference>
<dbReference type="Proteomes" id="UP000186819">
    <property type="component" value="Unassembled WGS sequence"/>
</dbReference>
<proteinExistence type="predicted"/>
<gene>
    <name evidence="2" type="ORF">SAMN05421829_103242</name>
</gene>
<dbReference type="AlphaFoldDB" id="A0A1N6RGS9"/>
<dbReference type="InterPro" id="IPR007360">
    <property type="entry name" value="SirB"/>
</dbReference>
<feature type="transmembrane region" description="Helical" evidence="1">
    <location>
        <begin position="99"/>
        <end position="117"/>
    </location>
</feature>
<reference evidence="3" key="1">
    <citation type="submission" date="2017-01" db="EMBL/GenBank/DDBJ databases">
        <authorList>
            <person name="Varghese N."/>
            <person name="Submissions S."/>
        </authorList>
    </citation>
    <scope>NUCLEOTIDE SEQUENCE [LARGE SCALE GENOMIC DNA]</scope>
    <source>
        <strain evidence="3">ATCC 51758</strain>
    </source>
</reference>
<keyword evidence="3" id="KW-1185">Reference proteome</keyword>
<dbReference type="PIRSF" id="PIRSF005610">
    <property type="entry name" value="SirB"/>
    <property type="match status" value="1"/>
</dbReference>
<keyword evidence="1" id="KW-0472">Membrane</keyword>
<feature type="transmembrane region" description="Helical" evidence="1">
    <location>
        <begin position="6"/>
        <end position="29"/>
    </location>
</feature>
<dbReference type="EMBL" id="FTMD01000003">
    <property type="protein sequence ID" value="SIQ28108.1"/>
    <property type="molecule type" value="Genomic_DNA"/>
</dbReference>
<evidence type="ECO:0000256" key="1">
    <source>
        <dbReference type="SAM" id="Phobius"/>
    </source>
</evidence>
<name>A0A1N6RGS9_9RHOO</name>
<keyword evidence="1" id="KW-0812">Transmembrane</keyword>
<feature type="transmembrane region" description="Helical" evidence="1">
    <location>
        <begin position="66"/>
        <end position="87"/>
    </location>
</feature>
<dbReference type="OrthoDB" id="5588650at2"/>
<dbReference type="PANTHER" id="PTHR39594">
    <property type="entry name" value="PROTEIN YCHQ"/>
    <property type="match status" value="1"/>
</dbReference>
<dbReference type="RefSeq" id="WP_076601228.1">
    <property type="nucleotide sequence ID" value="NZ_FTMD01000003.1"/>
</dbReference>
<accession>A0A1N6RGS9</accession>